<feature type="region of interest" description="Disordered" evidence="1">
    <location>
        <begin position="280"/>
        <end position="303"/>
    </location>
</feature>
<dbReference type="AlphaFoldDB" id="A0A1D3DZ88"/>
<sequence length="359" mass="37144">MRRGRAAVVAVGVALAGAMGAGVVYAGPIDGRSEVAAAVVPGVEAEAERRVVSVLKGLLPEGKVREVPGDGGGATLGAYAKGAVVLDDGEGPALVSVALGRTDSPALDLVSLAGCPDGPGGVGRWGPKGTCTKRVLPDGSDLLLVQDRVAPYGERDAVVWSARLITPDGSMLTATELNAPAAEGAAPTREVPPLSQQRLTELVTAGEWRTLLDSFPRRDGGEVEPGAPSGFELLDTLEPLLPPGLRHFGRAGGTSPTHFAHLRVDDGKGEAAVEVTVDHRGTNDTDEPRVEERNGPAPWSGEGVLHRSVTVTRPGGFRVTVTAYNTSRPLVAEPTRGTPPLSVGQLRVIAGSGTWDRFR</sequence>
<organism evidence="2 3">
    <name type="scientific">Streptomyces thermolilacinus SPC6</name>
    <dbReference type="NCBI Taxonomy" id="1306406"/>
    <lineage>
        <taxon>Bacteria</taxon>
        <taxon>Bacillati</taxon>
        <taxon>Actinomycetota</taxon>
        <taxon>Actinomycetes</taxon>
        <taxon>Kitasatosporales</taxon>
        <taxon>Streptomycetaceae</taxon>
        <taxon>Streptomyces</taxon>
    </lineage>
</organism>
<evidence type="ECO:0000313" key="2">
    <source>
        <dbReference type="EMBL" id="OEJ97642.1"/>
    </source>
</evidence>
<reference evidence="2 3" key="1">
    <citation type="journal article" date="2013" name="Genome Announc.">
        <title>Genome Sequence of Streptomyces violaceusniger Strain SPC6, a Halotolerant Streptomycete That Exhibits Rapid Growth and Development.</title>
        <authorList>
            <person name="Chen X."/>
            <person name="Zhang B."/>
            <person name="Zhang W."/>
            <person name="Wu X."/>
            <person name="Zhang M."/>
            <person name="Chen T."/>
            <person name="Liu G."/>
            <person name="Dyson P."/>
        </authorList>
    </citation>
    <scope>NUCLEOTIDE SEQUENCE [LARGE SCALE GENOMIC DNA]</scope>
    <source>
        <strain evidence="2 3">SPC6</strain>
    </source>
</reference>
<comment type="caution">
    <text evidence="2">The sequence shown here is derived from an EMBL/GenBank/DDBJ whole genome shotgun (WGS) entry which is preliminary data.</text>
</comment>
<protein>
    <recommendedName>
        <fullName evidence="4">LigA protein</fullName>
    </recommendedName>
</protein>
<evidence type="ECO:0000313" key="3">
    <source>
        <dbReference type="Proteomes" id="UP000095329"/>
    </source>
</evidence>
<dbReference type="eggNOG" id="ENOG5033RRU">
    <property type="taxonomic scope" value="Bacteria"/>
</dbReference>
<name>A0A1D3DZ88_9ACTN</name>
<evidence type="ECO:0008006" key="4">
    <source>
        <dbReference type="Google" id="ProtNLM"/>
    </source>
</evidence>
<proteinExistence type="predicted"/>
<dbReference type="Proteomes" id="UP000095329">
    <property type="component" value="Unassembled WGS sequence"/>
</dbReference>
<evidence type="ECO:0000256" key="1">
    <source>
        <dbReference type="SAM" id="MobiDB-lite"/>
    </source>
</evidence>
<accession>A0A1D3DZ88</accession>
<dbReference type="EMBL" id="ASHX02000001">
    <property type="protein sequence ID" value="OEJ97642.1"/>
    <property type="molecule type" value="Genomic_DNA"/>
</dbReference>
<gene>
    <name evidence="2" type="ORF">J116_027525</name>
</gene>
<keyword evidence="3" id="KW-1185">Reference proteome</keyword>
<feature type="compositionally biased region" description="Basic and acidic residues" evidence="1">
    <location>
        <begin position="280"/>
        <end position="294"/>
    </location>
</feature>